<gene>
    <name evidence="1" type="ORF">SAMN05421846_10574</name>
</gene>
<sequence>MSESIYTCHQKIIDEKFDFIDQWLPARYTDSVNIFLKKESKDANYIRQVRMRKINDEKVTDALYKVSLVNKLQVEIGT</sequence>
<keyword evidence="2" id="KW-1185">Reference proteome</keyword>
<protein>
    <submittedName>
        <fullName evidence="1">Uncharacterized protein</fullName>
    </submittedName>
</protein>
<reference evidence="2" key="1">
    <citation type="submission" date="2016-10" db="EMBL/GenBank/DDBJ databases">
        <authorList>
            <person name="Varghese N."/>
            <person name="Submissions S."/>
        </authorList>
    </citation>
    <scope>NUCLEOTIDE SEQUENCE [LARGE SCALE GENOMIC DNA]</scope>
    <source>
        <strain evidence="2">DSM 17071</strain>
    </source>
</reference>
<evidence type="ECO:0000313" key="2">
    <source>
        <dbReference type="Proteomes" id="UP000198869"/>
    </source>
</evidence>
<dbReference type="RefSeq" id="WP_089857318.1">
    <property type="nucleotide sequence ID" value="NZ_FNDW01000005.1"/>
</dbReference>
<dbReference type="AlphaFoldDB" id="A0A1G8IRW8"/>
<dbReference type="STRING" id="311334.SAMN05421846_10574"/>
<organism evidence="1 2">
    <name type="scientific">Chryseobacterium taeanense</name>
    <dbReference type="NCBI Taxonomy" id="311334"/>
    <lineage>
        <taxon>Bacteria</taxon>
        <taxon>Pseudomonadati</taxon>
        <taxon>Bacteroidota</taxon>
        <taxon>Flavobacteriia</taxon>
        <taxon>Flavobacteriales</taxon>
        <taxon>Weeksellaceae</taxon>
        <taxon>Chryseobacterium group</taxon>
        <taxon>Chryseobacterium</taxon>
    </lineage>
</organism>
<dbReference type="Proteomes" id="UP000198869">
    <property type="component" value="Unassembled WGS sequence"/>
</dbReference>
<proteinExistence type="predicted"/>
<name>A0A1G8IRW8_9FLAO</name>
<dbReference type="OrthoDB" id="1265727at2"/>
<accession>A0A1G8IRW8</accession>
<dbReference type="EMBL" id="FNDW01000005">
    <property type="protein sequence ID" value="SDI21748.1"/>
    <property type="molecule type" value="Genomic_DNA"/>
</dbReference>
<evidence type="ECO:0000313" key="1">
    <source>
        <dbReference type="EMBL" id="SDI21748.1"/>
    </source>
</evidence>